<dbReference type="STRING" id="49012.A0A0F7SCI1"/>
<evidence type="ECO:0000313" key="9">
    <source>
        <dbReference type="EMBL" id="CDW98523.1"/>
    </source>
</evidence>
<dbReference type="InterPro" id="IPR021013">
    <property type="entry name" value="ATPase_Vma12"/>
</dbReference>
<keyword evidence="10" id="KW-1185">Reference proteome</keyword>
<name>A0A0F7SCI1_9BASI</name>
<gene>
    <name evidence="9" type="primary">SSCI57170.1</name>
    <name evidence="8" type="ORF">SPSC_01122</name>
</gene>
<reference evidence="10" key="2">
    <citation type="submission" date="2014-06" db="EMBL/GenBank/DDBJ databases">
        <authorList>
            <person name="Berkman P.J."/>
        </authorList>
    </citation>
    <scope>NUCLEOTIDE SEQUENCE [LARGE SCALE GENOMIC DNA]</scope>
</reference>
<evidence type="ECO:0000256" key="3">
    <source>
        <dbReference type="ARBA" id="ARBA00022824"/>
    </source>
</evidence>
<evidence type="ECO:0000256" key="1">
    <source>
        <dbReference type="ARBA" id="ARBA00004477"/>
    </source>
</evidence>
<dbReference type="Pfam" id="PF11712">
    <property type="entry name" value="Vma12"/>
    <property type="match status" value="1"/>
</dbReference>
<accession>A0A0F7SCI1</accession>
<dbReference type="GO" id="GO:0070072">
    <property type="term" value="P:vacuolar proton-transporting V-type ATPase complex assembly"/>
    <property type="evidence" value="ECO:0007669"/>
    <property type="project" value="InterPro"/>
</dbReference>
<keyword evidence="3" id="KW-0256">Endoplasmic reticulum</keyword>
<evidence type="ECO:0000256" key="4">
    <source>
        <dbReference type="ARBA" id="ARBA00022989"/>
    </source>
</evidence>
<evidence type="ECO:0000256" key="5">
    <source>
        <dbReference type="ARBA" id="ARBA00023136"/>
    </source>
</evidence>
<dbReference type="GO" id="GO:0005789">
    <property type="term" value="C:endoplasmic reticulum membrane"/>
    <property type="evidence" value="ECO:0007669"/>
    <property type="project" value="UniProtKB-SubCell"/>
</dbReference>
<protein>
    <recommendedName>
        <fullName evidence="11">ATPase, vacuolar ER assembly factor, Vma12</fullName>
    </recommendedName>
</protein>
<dbReference type="AlphaFoldDB" id="A0A0F7SCI1"/>
<sequence>MTKLILSTANSQLLRQLVQGSGSDHDAVRSLKAALDDPSAQPKMTADSPAVPTASTATDSASPIVLDHSALIRIASWARVEQAAAGPSIDKAKLKLSALVAGSRVYIPPKPVFERSKELEESLAAIRRAQEQAEYQRMSTTTAASSGYKIPTSYVNIAGVDPTLSLHQRISSHAATPQLSSHTLVGQGEEQAWKDAQRQLSVILNIFLSTLATATAAWWASGNANVANKVLASMLVAVVTAVAEIVLYNRYGVYVNESKKIKTSRMKGSDVKSEMADFKPLQLDSALKRKAQSAPPSKEPS</sequence>
<organism evidence="9 10">
    <name type="scientific">Sporisorium scitamineum</name>
    <dbReference type="NCBI Taxonomy" id="49012"/>
    <lineage>
        <taxon>Eukaryota</taxon>
        <taxon>Fungi</taxon>
        <taxon>Dikarya</taxon>
        <taxon>Basidiomycota</taxon>
        <taxon>Ustilaginomycotina</taxon>
        <taxon>Ustilaginomycetes</taxon>
        <taxon>Ustilaginales</taxon>
        <taxon>Ustilaginaceae</taxon>
        <taxon>Sporisorium</taxon>
    </lineage>
</organism>
<feature type="transmembrane region" description="Helical" evidence="7">
    <location>
        <begin position="200"/>
        <end position="219"/>
    </location>
</feature>
<evidence type="ECO:0000256" key="2">
    <source>
        <dbReference type="ARBA" id="ARBA00022692"/>
    </source>
</evidence>
<keyword evidence="4 7" id="KW-1133">Transmembrane helix</keyword>
<feature type="region of interest" description="Disordered" evidence="6">
    <location>
        <begin position="35"/>
        <end position="59"/>
    </location>
</feature>
<proteinExistence type="predicted"/>
<evidence type="ECO:0000256" key="6">
    <source>
        <dbReference type="SAM" id="MobiDB-lite"/>
    </source>
</evidence>
<evidence type="ECO:0000313" key="10">
    <source>
        <dbReference type="Proteomes" id="UP000242770"/>
    </source>
</evidence>
<feature type="transmembrane region" description="Helical" evidence="7">
    <location>
        <begin position="231"/>
        <end position="251"/>
    </location>
</feature>
<dbReference type="Proteomes" id="UP000242770">
    <property type="component" value="Unassembled WGS sequence"/>
</dbReference>
<reference evidence="9" key="1">
    <citation type="submission" date="2014-06" db="EMBL/GenBank/DDBJ databases">
        <authorList>
            <person name="Berkman J.Paul."/>
        </authorList>
    </citation>
    <scope>NUCLEOTIDE SEQUENCE [LARGE SCALE GENOMIC DNA]</scope>
</reference>
<keyword evidence="5 7" id="KW-0472">Membrane</keyword>
<evidence type="ECO:0000256" key="7">
    <source>
        <dbReference type="SAM" id="Phobius"/>
    </source>
</evidence>
<evidence type="ECO:0008006" key="11">
    <source>
        <dbReference type="Google" id="ProtNLM"/>
    </source>
</evidence>
<comment type="subcellular location">
    <subcellularLocation>
        <location evidence="1">Endoplasmic reticulum membrane</location>
        <topology evidence="1">Multi-pass membrane protein</topology>
    </subcellularLocation>
</comment>
<dbReference type="EMBL" id="LK056656">
    <property type="protein sequence ID" value="CDU22492.1"/>
    <property type="molecule type" value="Genomic_DNA"/>
</dbReference>
<keyword evidence="2 7" id="KW-0812">Transmembrane</keyword>
<dbReference type="PANTHER" id="PTHR31394">
    <property type="entry name" value="TRANSMEMBRANE PROTEIN 199"/>
    <property type="match status" value="1"/>
</dbReference>
<evidence type="ECO:0000313" key="8">
    <source>
        <dbReference type="EMBL" id="CDU22492.1"/>
    </source>
</evidence>
<dbReference type="OrthoDB" id="19981at2759"/>
<dbReference type="EMBL" id="CCFA01003408">
    <property type="protein sequence ID" value="CDW98523.1"/>
    <property type="molecule type" value="Genomic_DNA"/>
</dbReference>
<reference evidence="8" key="3">
    <citation type="submission" date="2014-06" db="EMBL/GenBank/DDBJ databases">
        <authorList>
            <person name="Ju J."/>
            <person name="Zhang J."/>
        </authorList>
    </citation>
    <scope>NUCLEOTIDE SEQUENCE</scope>
    <source>
        <strain evidence="8">SscI8</strain>
    </source>
</reference>
<dbReference type="PANTHER" id="PTHR31394:SF1">
    <property type="entry name" value="TRANSMEMBRANE PROTEIN 199"/>
    <property type="match status" value="1"/>
</dbReference>